<keyword evidence="2" id="KW-1185">Reference proteome</keyword>
<comment type="caution">
    <text evidence="1">The sequence shown here is derived from an EMBL/GenBank/DDBJ whole genome shotgun (WGS) entry which is preliminary data.</text>
</comment>
<protein>
    <submittedName>
        <fullName evidence="1">Uncharacterized protein</fullName>
    </submittedName>
</protein>
<dbReference type="Proteomes" id="UP000314294">
    <property type="component" value="Unassembled WGS sequence"/>
</dbReference>
<accession>A0A4Z2ECM6</accession>
<dbReference type="EMBL" id="SRLO01009777">
    <property type="protein sequence ID" value="TNN26657.1"/>
    <property type="molecule type" value="Genomic_DNA"/>
</dbReference>
<proteinExistence type="predicted"/>
<reference evidence="1 2" key="1">
    <citation type="submission" date="2019-03" db="EMBL/GenBank/DDBJ databases">
        <title>First draft genome of Liparis tanakae, snailfish: a comprehensive survey of snailfish specific genes.</title>
        <authorList>
            <person name="Kim W."/>
            <person name="Song I."/>
            <person name="Jeong J.-H."/>
            <person name="Kim D."/>
            <person name="Kim S."/>
            <person name="Ryu S."/>
            <person name="Song J.Y."/>
            <person name="Lee S.K."/>
        </authorList>
    </citation>
    <scope>NUCLEOTIDE SEQUENCE [LARGE SCALE GENOMIC DNA]</scope>
    <source>
        <tissue evidence="1">Muscle</tissue>
    </source>
</reference>
<organism evidence="1 2">
    <name type="scientific">Liparis tanakae</name>
    <name type="common">Tanaka's snailfish</name>
    <dbReference type="NCBI Taxonomy" id="230148"/>
    <lineage>
        <taxon>Eukaryota</taxon>
        <taxon>Metazoa</taxon>
        <taxon>Chordata</taxon>
        <taxon>Craniata</taxon>
        <taxon>Vertebrata</taxon>
        <taxon>Euteleostomi</taxon>
        <taxon>Actinopterygii</taxon>
        <taxon>Neopterygii</taxon>
        <taxon>Teleostei</taxon>
        <taxon>Neoteleostei</taxon>
        <taxon>Acanthomorphata</taxon>
        <taxon>Eupercaria</taxon>
        <taxon>Perciformes</taxon>
        <taxon>Cottioidei</taxon>
        <taxon>Cottales</taxon>
        <taxon>Liparidae</taxon>
        <taxon>Liparis</taxon>
    </lineage>
</organism>
<dbReference type="AlphaFoldDB" id="A0A4Z2ECM6"/>
<name>A0A4Z2ECM6_9TELE</name>
<evidence type="ECO:0000313" key="1">
    <source>
        <dbReference type="EMBL" id="TNN26657.1"/>
    </source>
</evidence>
<sequence length="143" mass="16960">MERGGWREVEVDGERWMEDGERWMERGGGERWRWMERGGWREEDGERWMERGGWREVEERGGGGWREVVERGGGERWRREVEEDRVGEEEQRIALSELVGRHSDPRLLLPIVPQRIQTSIRGRWQSGMKRIPFSLAPSGPYGL</sequence>
<evidence type="ECO:0000313" key="2">
    <source>
        <dbReference type="Proteomes" id="UP000314294"/>
    </source>
</evidence>
<gene>
    <name evidence="1" type="ORF">EYF80_063207</name>
</gene>